<dbReference type="SUPFAM" id="SSF48008">
    <property type="entry name" value="GntR ligand-binding domain-like"/>
    <property type="match status" value="1"/>
</dbReference>
<evidence type="ECO:0000256" key="1">
    <source>
        <dbReference type="ARBA" id="ARBA00023015"/>
    </source>
</evidence>
<evidence type="ECO:0000313" key="5">
    <source>
        <dbReference type="EMBL" id="MBE5063001.1"/>
    </source>
</evidence>
<sequence>MNEKKAASDIVKEYVFDQIESKKLIIGSRLPTEKQLAAQLNVSRTSVREALQSLKGVGLVKSTRGSGYQIVSNTENILSDALRAIMSIKNIQFTDISNIREALEIKAAELSLTSGISQQDIEYLENCIDNMEESTNIMPEKSFEYDILFHRKIAELSRNEFINSFILALSSFSNKYILVSWDKVRSNEAYDLFKIHREILCYLKDHNIDRVIDKIKEHYKIADNIITNHIQFEKKSKDKAENILEQLLSKGYTSNQIVSGLSNLINDADN</sequence>
<dbReference type="InterPro" id="IPR008920">
    <property type="entry name" value="TF_FadR/GntR_C"/>
</dbReference>
<keyword evidence="2" id="KW-0238">DNA-binding</keyword>
<name>A0ABR9RJ64_9FIRM</name>
<dbReference type="SMART" id="SM00345">
    <property type="entry name" value="HTH_GNTR"/>
    <property type="match status" value="1"/>
</dbReference>
<keyword evidence="1" id="KW-0805">Transcription regulation</keyword>
<gene>
    <name evidence="5" type="ORF">INF30_06975</name>
</gene>
<dbReference type="SMART" id="SM00895">
    <property type="entry name" value="FCD"/>
    <property type="match status" value="1"/>
</dbReference>
<accession>A0ABR9RJ64</accession>
<organism evidence="5 6">
    <name type="scientific">Claveliimonas monacensis</name>
    <dbReference type="NCBI Taxonomy" id="2779351"/>
    <lineage>
        <taxon>Bacteria</taxon>
        <taxon>Bacillati</taxon>
        <taxon>Bacillota</taxon>
        <taxon>Clostridia</taxon>
        <taxon>Lachnospirales</taxon>
        <taxon>Lachnospiraceae</taxon>
        <taxon>Claveliimonas</taxon>
    </lineage>
</organism>
<dbReference type="CDD" id="cd07377">
    <property type="entry name" value="WHTH_GntR"/>
    <property type="match status" value="1"/>
</dbReference>
<evidence type="ECO:0000256" key="2">
    <source>
        <dbReference type="ARBA" id="ARBA00023125"/>
    </source>
</evidence>
<keyword evidence="3" id="KW-0804">Transcription</keyword>
<evidence type="ECO:0000313" key="6">
    <source>
        <dbReference type="Proteomes" id="UP000758652"/>
    </source>
</evidence>
<dbReference type="EMBL" id="JADCKL010000004">
    <property type="protein sequence ID" value="MBE5063001.1"/>
    <property type="molecule type" value="Genomic_DNA"/>
</dbReference>
<dbReference type="InterPro" id="IPR036388">
    <property type="entry name" value="WH-like_DNA-bd_sf"/>
</dbReference>
<dbReference type="PROSITE" id="PS50949">
    <property type="entry name" value="HTH_GNTR"/>
    <property type="match status" value="1"/>
</dbReference>
<dbReference type="Proteomes" id="UP000758652">
    <property type="component" value="Unassembled WGS sequence"/>
</dbReference>
<dbReference type="InterPro" id="IPR000524">
    <property type="entry name" value="Tscrpt_reg_HTH_GntR"/>
</dbReference>
<dbReference type="SUPFAM" id="SSF46785">
    <property type="entry name" value="Winged helix' DNA-binding domain"/>
    <property type="match status" value="1"/>
</dbReference>
<dbReference type="Pfam" id="PF07729">
    <property type="entry name" value="FCD"/>
    <property type="match status" value="1"/>
</dbReference>
<evidence type="ECO:0000256" key="3">
    <source>
        <dbReference type="ARBA" id="ARBA00023163"/>
    </source>
</evidence>
<dbReference type="PRINTS" id="PR00035">
    <property type="entry name" value="HTHGNTR"/>
</dbReference>
<reference evidence="5 6" key="1">
    <citation type="submission" date="2020-10" db="EMBL/GenBank/DDBJ databases">
        <title>ChiBAC.</title>
        <authorList>
            <person name="Zenner C."/>
            <person name="Hitch T.C.A."/>
            <person name="Clavel T."/>
        </authorList>
    </citation>
    <scope>NUCLEOTIDE SEQUENCE [LARGE SCALE GENOMIC DNA]</scope>
    <source>
        <strain evidence="5 6">DSM 108991</strain>
    </source>
</reference>
<protein>
    <submittedName>
        <fullName evidence="5">FadR family transcriptional regulator</fullName>
    </submittedName>
</protein>
<comment type="caution">
    <text evidence="5">The sequence shown here is derived from an EMBL/GenBank/DDBJ whole genome shotgun (WGS) entry which is preliminary data.</text>
</comment>
<keyword evidence="6" id="KW-1185">Reference proteome</keyword>
<feature type="domain" description="HTH gntR-type" evidence="4">
    <location>
        <begin position="5"/>
        <end position="73"/>
    </location>
</feature>
<dbReference type="InterPro" id="IPR036390">
    <property type="entry name" value="WH_DNA-bd_sf"/>
</dbReference>
<dbReference type="PANTHER" id="PTHR43537">
    <property type="entry name" value="TRANSCRIPTIONAL REGULATOR, GNTR FAMILY"/>
    <property type="match status" value="1"/>
</dbReference>
<dbReference type="RefSeq" id="WP_226394704.1">
    <property type="nucleotide sequence ID" value="NZ_JADCKL010000004.1"/>
</dbReference>
<dbReference type="PANTHER" id="PTHR43537:SF24">
    <property type="entry name" value="GLUCONATE OPERON TRANSCRIPTIONAL REPRESSOR"/>
    <property type="match status" value="1"/>
</dbReference>
<proteinExistence type="predicted"/>
<dbReference type="Gene3D" id="1.20.120.530">
    <property type="entry name" value="GntR ligand-binding domain-like"/>
    <property type="match status" value="1"/>
</dbReference>
<dbReference type="Pfam" id="PF00392">
    <property type="entry name" value="GntR"/>
    <property type="match status" value="1"/>
</dbReference>
<dbReference type="InterPro" id="IPR011711">
    <property type="entry name" value="GntR_C"/>
</dbReference>
<evidence type="ECO:0000259" key="4">
    <source>
        <dbReference type="PROSITE" id="PS50949"/>
    </source>
</evidence>
<dbReference type="Gene3D" id="1.10.10.10">
    <property type="entry name" value="Winged helix-like DNA-binding domain superfamily/Winged helix DNA-binding domain"/>
    <property type="match status" value="1"/>
</dbReference>